<dbReference type="GO" id="GO:0003677">
    <property type="term" value="F:DNA binding"/>
    <property type="evidence" value="ECO:0007669"/>
    <property type="project" value="UniProtKB-KW"/>
</dbReference>
<dbReference type="Pfam" id="PF01614">
    <property type="entry name" value="IclR_C"/>
    <property type="match status" value="1"/>
</dbReference>
<dbReference type="InterPro" id="IPR036390">
    <property type="entry name" value="WH_DNA-bd_sf"/>
</dbReference>
<evidence type="ECO:0000259" key="4">
    <source>
        <dbReference type="PROSITE" id="PS51077"/>
    </source>
</evidence>
<evidence type="ECO:0000256" key="3">
    <source>
        <dbReference type="ARBA" id="ARBA00023163"/>
    </source>
</evidence>
<dbReference type="Pfam" id="PF09339">
    <property type="entry name" value="HTH_IclR"/>
    <property type="match status" value="1"/>
</dbReference>
<dbReference type="InterPro" id="IPR036388">
    <property type="entry name" value="WH-like_DNA-bd_sf"/>
</dbReference>
<dbReference type="Proteomes" id="UP000218690">
    <property type="component" value="Unassembled WGS sequence"/>
</dbReference>
<dbReference type="AlphaFoldDB" id="A0A2A4AJ56"/>
<protein>
    <submittedName>
        <fullName evidence="6">IclR family transcriptional regulator</fullName>
    </submittedName>
</protein>
<dbReference type="Gene3D" id="3.30.450.40">
    <property type="match status" value="1"/>
</dbReference>
<dbReference type="InterPro" id="IPR014757">
    <property type="entry name" value="Tscrpt_reg_IclR_C"/>
</dbReference>
<sequence length="235" mass="25143">MEILKLLSTIDVPISAARIQGELNLPRSSTYHLLAEMVDAGFVAHLPEHKTYGLGLAAYSMASAYVTQQPLVRMATRDLEQCAALVGGSGHLSRMAGSEILYLQEVRAAGATSLVTEVGVRLQAHKTASGRVMLAHLPDAEVRAAFDTAGGSGFTALKERLSLVAARGWDQEIEEITRGQASVAVPILDHLDRPAAAVAVTYPVGTPDTKVDTAIRALLEVSDKMAAKMYRNHKK</sequence>
<dbReference type="PROSITE" id="PS51078">
    <property type="entry name" value="ICLR_ED"/>
    <property type="match status" value="1"/>
</dbReference>
<dbReference type="InterPro" id="IPR029016">
    <property type="entry name" value="GAF-like_dom_sf"/>
</dbReference>
<dbReference type="SUPFAM" id="SSF46785">
    <property type="entry name" value="Winged helix' DNA-binding domain"/>
    <property type="match status" value="1"/>
</dbReference>
<organism evidence="6 7">
    <name type="scientific">Corynebacterium accolens</name>
    <dbReference type="NCBI Taxonomy" id="38284"/>
    <lineage>
        <taxon>Bacteria</taxon>
        <taxon>Bacillati</taxon>
        <taxon>Actinomycetota</taxon>
        <taxon>Actinomycetes</taxon>
        <taxon>Mycobacteriales</taxon>
        <taxon>Corynebacteriaceae</taxon>
        <taxon>Corynebacterium</taxon>
    </lineage>
</organism>
<comment type="caution">
    <text evidence="6">The sequence shown here is derived from an EMBL/GenBank/DDBJ whole genome shotgun (WGS) entry which is preliminary data.</text>
</comment>
<feature type="domain" description="HTH iclR-type" evidence="4">
    <location>
        <begin position="1"/>
        <end position="56"/>
    </location>
</feature>
<evidence type="ECO:0000313" key="7">
    <source>
        <dbReference type="Proteomes" id="UP000218690"/>
    </source>
</evidence>
<keyword evidence="1" id="KW-0805">Transcription regulation</keyword>
<accession>A0A2A4AJ56</accession>
<evidence type="ECO:0000256" key="2">
    <source>
        <dbReference type="ARBA" id="ARBA00023125"/>
    </source>
</evidence>
<dbReference type="InterPro" id="IPR050707">
    <property type="entry name" value="HTH_MetabolicPath_Reg"/>
</dbReference>
<dbReference type="GO" id="GO:0003700">
    <property type="term" value="F:DNA-binding transcription factor activity"/>
    <property type="evidence" value="ECO:0007669"/>
    <property type="project" value="TreeGrafter"/>
</dbReference>
<dbReference type="Gene3D" id="1.10.10.10">
    <property type="entry name" value="Winged helix-like DNA-binding domain superfamily/Winged helix DNA-binding domain"/>
    <property type="match status" value="1"/>
</dbReference>
<dbReference type="PROSITE" id="PS51077">
    <property type="entry name" value="HTH_ICLR"/>
    <property type="match status" value="1"/>
</dbReference>
<name>A0A2A4AJ56_9CORY</name>
<evidence type="ECO:0000313" key="6">
    <source>
        <dbReference type="EMBL" id="PCC82953.1"/>
    </source>
</evidence>
<feature type="domain" description="IclR-ED" evidence="5">
    <location>
        <begin position="57"/>
        <end position="235"/>
    </location>
</feature>
<dbReference type="EMBL" id="NWBP01000021">
    <property type="protein sequence ID" value="PCC82953.1"/>
    <property type="molecule type" value="Genomic_DNA"/>
</dbReference>
<dbReference type="InterPro" id="IPR005471">
    <property type="entry name" value="Tscrpt_reg_IclR_N"/>
</dbReference>
<keyword evidence="2" id="KW-0238">DNA-binding</keyword>
<evidence type="ECO:0000256" key="1">
    <source>
        <dbReference type="ARBA" id="ARBA00023015"/>
    </source>
</evidence>
<proteinExistence type="predicted"/>
<gene>
    <name evidence="6" type="ORF">COM45_06220</name>
</gene>
<dbReference type="GO" id="GO:0045892">
    <property type="term" value="P:negative regulation of DNA-templated transcription"/>
    <property type="evidence" value="ECO:0007669"/>
    <property type="project" value="TreeGrafter"/>
</dbReference>
<dbReference type="PANTHER" id="PTHR30136">
    <property type="entry name" value="HELIX-TURN-HELIX TRANSCRIPTIONAL REGULATOR, ICLR FAMILY"/>
    <property type="match status" value="1"/>
</dbReference>
<reference evidence="6 7" key="1">
    <citation type="submission" date="2017-09" db="EMBL/GenBank/DDBJ databases">
        <title>Draft Genome Sequence of Corynebacterium accolens AH4003.</title>
        <authorList>
            <person name="Chen Y."/>
            <person name="Oosthuysen W.F."/>
            <person name="Kelley S."/>
            <person name="Horswill A."/>
        </authorList>
    </citation>
    <scope>NUCLEOTIDE SEQUENCE [LARGE SCALE GENOMIC DNA]</scope>
    <source>
        <strain evidence="6 7">AH4003</strain>
    </source>
</reference>
<dbReference type="SMART" id="SM00346">
    <property type="entry name" value="HTH_ICLR"/>
    <property type="match status" value="1"/>
</dbReference>
<dbReference type="PANTHER" id="PTHR30136:SF35">
    <property type="entry name" value="HTH-TYPE TRANSCRIPTIONAL REGULATOR RV1719"/>
    <property type="match status" value="1"/>
</dbReference>
<dbReference type="SUPFAM" id="SSF55781">
    <property type="entry name" value="GAF domain-like"/>
    <property type="match status" value="1"/>
</dbReference>
<keyword evidence="3" id="KW-0804">Transcription</keyword>
<evidence type="ECO:0000259" key="5">
    <source>
        <dbReference type="PROSITE" id="PS51078"/>
    </source>
</evidence>